<proteinExistence type="inferred from homology"/>
<evidence type="ECO:0000256" key="2">
    <source>
        <dbReference type="ARBA" id="ARBA00022630"/>
    </source>
</evidence>
<organism evidence="5 6">
    <name type="scientific">Sulfuriferula multivorans</name>
    <dbReference type="NCBI Taxonomy" id="1559896"/>
    <lineage>
        <taxon>Bacteria</taxon>
        <taxon>Pseudomonadati</taxon>
        <taxon>Pseudomonadota</taxon>
        <taxon>Betaproteobacteria</taxon>
        <taxon>Nitrosomonadales</taxon>
        <taxon>Sulfuricellaceae</taxon>
        <taxon>Sulfuriferula</taxon>
    </lineage>
</organism>
<dbReference type="InterPro" id="IPR002563">
    <property type="entry name" value="Flavin_Rdtase-like_dom"/>
</dbReference>
<feature type="domain" description="Flavin reductase like" evidence="4">
    <location>
        <begin position="13"/>
        <end position="165"/>
    </location>
</feature>
<dbReference type="InterPro" id="IPR012349">
    <property type="entry name" value="Split_barrel_FMN-bd"/>
</dbReference>
<evidence type="ECO:0000259" key="4">
    <source>
        <dbReference type="SMART" id="SM00903"/>
    </source>
</evidence>
<dbReference type="InterPro" id="IPR052174">
    <property type="entry name" value="Flavoredoxin"/>
</dbReference>
<dbReference type="SUPFAM" id="SSF50475">
    <property type="entry name" value="FMN-binding split barrel"/>
    <property type="match status" value="1"/>
</dbReference>
<reference evidence="5 6" key="1">
    <citation type="journal article" date="2019" name="Front. Microbiol.">
        <title>Genomes of Neutrophilic Sulfur-Oxidizing Chemolithoautotrophs Representing 9 Proteobacterial Species From 8 Genera.</title>
        <authorList>
            <person name="Watanabe T."/>
            <person name="Kojima H."/>
            <person name="Umezawa K."/>
            <person name="Hori C."/>
            <person name="Takasuka T.E."/>
            <person name="Kato Y."/>
            <person name="Fukui M."/>
        </authorList>
    </citation>
    <scope>NUCLEOTIDE SEQUENCE [LARGE SCALE GENOMIC DNA]</scope>
    <source>
        <strain evidence="5 6">TTN</strain>
    </source>
</reference>
<dbReference type="GO" id="GO:0016646">
    <property type="term" value="F:oxidoreductase activity, acting on the CH-NH group of donors, NAD or NADP as acceptor"/>
    <property type="evidence" value="ECO:0007669"/>
    <property type="project" value="UniProtKB-ARBA"/>
</dbReference>
<dbReference type="SMART" id="SM00903">
    <property type="entry name" value="Flavin_Reduct"/>
    <property type="match status" value="1"/>
</dbReference>
<dbReference type="GO" id="GO:0010181">
    <property type="term" value="F:FMN binding"/>
    <property type="evidence" value="ECO:0007669"/>
    <property type="project" value="InterPro"/>
</dbReference>
<comment type="cofactor">
    <cofactor evidence="1">
        <name>FMN</name>
        <dbReference type="ChEBI" id="CHEBI:58210"/>
    </cofactor>
</comment>
<gene>
    <name evidence="5" type="ORF">SFMTTN_2739</name>
</gene>
<dbReference type="Pfam" id="PF01613">
    <property type="entry name" value="Flavin_Reduct"/>
    <property type="match status" value="1"/>
</dbReference>
<evidence type="ECO:0000256" key="3">
    <source>
        <dbReference type="ARBA" id="ARBA00038054"/>
    </source>
</evidence>
<dbReference type="PANTHER" id="PTHR43567:SF1">
    <property type="entry name" value="FLAVOREDOXIN"/>
    <property type="match status" value="1"/>
</dbReference>
<dbReference type="AlphaFoldDB" id="A0A401JZ86"/>
<keyword evidence="2" id="KW-0285">Flavoprotein</keyword>
<evidence type="ECO:0000313" key="5">
    <source>
        <dbReference type="EMBL" id="GCB01927.1"/>
    </source>
</evidence>
<evidence type="ECO:0000256" key="1">
    <source>
        <dbReference type="ARBA" id="ARBA00001917"/>
    </source>
</evidence>
<dbReference type="PANTHER" id="PTHR43567">
    <property type="entry name" value="FLAVOREDOXIN-RELATED-RELATED"/>
    <property type="match status" value="1"/>
</dbReference>
<evidence type="ECO:0000313" key="6">
    <source>
        <dbReference type="Proteomes" id="UP000286806"/>
    </source>
</evidence>
<comment type="similarity">
    <text evidence="3">Belongs to the flavoredoxin family.</text>
</comment>
<dbReference type="Gene3D" id="2.30.110.10">
    <property type="entry name" value="Electron Transport, Fmn-binding Protein, Chain A"/>
    <property type="match status" value="1"/>
</dbReference>
<accession>A0A401JZ86</accession>
<protein>
    <submittedName>
        <fullName evidence="5">NAD(P)H-flavin oxidoreductase</fullName>
    </submittedName>
</protein>
<dbReference type="Proteomes" id="UP000286806">
    <property type="component" value="Unassembled WGS sequence"/>
</dbReference>
<dbReference type="RefSeq" id="WP_124705693.1">
    <property type="nucleotide sequence ID" value="NZ_BGOW01000030.1"/>
</dbReference>
<name>A0A401JZ86_9PROT</name>
<dbReference type="EMBL" id="BGOW01000030">
    <property type="protein sequence ID" value="GCB01927.1"/>
    <property type="molecule type" value="Genomic_DNA"/>
</dbReference>
<keyword evidence="6" id="KW-1185">Reference proteome</keyword>
<comment type="caution">
    <text evidence="5">The sequence shown here is derived from an EMBL/GenBank/DDBJ whole genome shotgun (WGS) entry which is preliminary data.</text>
</comment>
<dbReference type="OrthoDB" id="9792436at2"/>
<sequence length="178" mass="19504">MSKRSLPLSKVYGLLEPGPVVLLTTAHKGKINVMTMSWHTMMEFEPPLVGCVISGRDFSFTALKATRQCVLNIPTAELAAKVVGCGNTSGRLVDKFETFGLTPLPAALVGAPLIAECYANLECRVVDTRLVNRYNFFVLDVLKAWIDPACKDPRTLHHRGQGVFMVAGETIKLPSKMK</sequence>